<dbReference type="Pfam" id="PF07890">
    <property type="entry name" value="Rrp15p"/>
    <property type="match status" value="1"/>
</dbReference>
<dbReference type="EMBL" id="JANBOI010000466">
    <property type="protein sequence ID" value="KAJ1730351.1"/>
    <property type="molecule type" value="Genomic_DNA"/>
</dbReference>
<dbReference type="OrthoDB" id="20949at2759"/>
<name>A0A9W7Y793_9FUNG</name>
<reference evidence="3" key="1">
    <citation type="submission" date="2022-07" db="EMBL/GenBank/DDBJ databases">
        <title>Phylogenomic reconstructions and comparative analyses of Kickxellomycotina fungi.</title>
        <authorList>
            <person name="Reynolds N.K."/>
            <person name="Stajich J.E."/>
            <person name="Barry K."/>
            <person name="Grigoriev I.V."/>
            <person name="Crous P."/>
            <person name="Smith M.E."/>
        </authorList>
    </citation>
    <scope>NUCLEOTIDE SEQUENCE</scope>
    <source>
        <strain evidence="3">BCRC 34381</strain>
    </source>
</reference>
<dbReference type="GO" id="GO:0000470">
    <property type="term" value="P:maturation of LSU-rRNA"/>
    <property type="evidence" value="ECO:0007669"/>
    <property type="project" value="TreeGrafter"/>
</dbReference>
<dbReference type="Proteomes" id="UP001143981">
    <property type="component" value="Unassembled WGS sequence"/>
</dbReference>
<dbReference type="PANTHER" id="PTHR13245:SF14">
    <property type="entry name" value="RRP15-LIKE PROTEIN"/>
    <property type="match status" value="1"/>
</dbReference>
<evidence type="ECO:0000313" key="3">
    <source>
        <dbReference type="EMBL" id="KAJ1730351.1"/>
    </source>
</evidence>
<comment type="caution">
    <text evidence="3">The sequence shown here is derived from an EMBL/GenBank/DDBJ whole genome shotgun (WGS) entry which is preliminary data.</text>
</comment>
<evidence type="ECO:0008006" key="5">
    <source>
        <dbReference type="Google" id="ProtNLM"/>
    </source>
</evidence>
<comment type="similarity">
    <text evidence="1">Belongs to the RRP15 family.</text>
</comment>
<feature type="region of interest" description="Disordered" evidence="2">
    <location>
        <begin position="1"/>
        <end position="56"/>
    </location>
</feature>
<dbReference type="PANTHER" id="PTHR13245">
    <property type="entry name" value="RRP15-LIKE PROTEIN"/>
    <property type="match status" value="1"/>
</dbReference>
<keyword evidence="4" id="KW-1185">Reference proteome</keyword>
<evidence type="ECO:0000313" key="4">
    <source>
        <dbReference type="Proteomes" id="UP001143981"/>
    </source>
</evidence>
<dbReference type="GO" id="GO:0030687">
    <property type="term" value="C:preribosome, large subunit precursor"/>
    <property type="evidence" value="ECO:0007669"/>
    <property type="project" value="TreeGrafter"/>
</dbReference>
<dbReference type="InterPro" id="IPR012459">
    <property type="entry name" value="Rrp15"/>
</dbReference>
<organism evidence="3 4">
    <name type="scientific">Coemansia biformis</name>
    <dbReference type="NCBI Taxonomy" id="1286918"/>
    <lineage>
        <taxon>Eukaryota</taxon>
        <taxon>Fungi</taxon>
        <taxon>Fungi incertae sedis</taxon>
        <taxon>Zoopagomycota</taxon>
        <taxon>Kickxellomycotina</taxon>
        <taxon>Kickxellomycetes</taxon>
        <taxon>Kickxellales</taxon>
        <taxon>Kickxellaceae</taxon>
        <taxon>Coemansia</taxon>
    </lineage>
</organism>
<gene>
    <name evidence="3" type="ORF">LPJ61_003054</name>
</gene>
<accession>A0A9W7Y793</accession>
<protein>
    <recommendedName>
        <fullName evidence="5">Rrp15p-domain-containing protein</fullName>
    </recommendedName>
</protein>
<sequence length="202" mass="22639">MVLSKGTPKGRLAVKVKAASSKPTEQSDSDISPDNSDDGGHKSAATSEAESDYEELARTRNRELKAKRSRKVKVVDTEEFAQVLSSILDQDTNTTGAPIMAKNRTREREIREEKLNYRARKALTEEKRAALSKDRVIPTMQNFDYERKLRKTATKGVIKLFNVVKAQQTELSEIGMSKDLQAEKMANMSKTKFLSLLKAKTS</sequence>
<proteinExistence type="inferred from homology"/>
<evidence type="ECO:0000256" key="1">
    <source>
        <dbReference type="ARBA" id="ARBA00007462"/>
    </source>
</evidence>
<evidence type="ECO:0000256" key="2">
    <source>
        <dbReference type="SAM" id="MobiDB-lite"/>
    </source>
</evidence>
<dbReference type="GO" id="GO:0000460">
    <property type="term" value="P:maturation of 5.8S rRNA"/>
    <property type="evidence" value="ECO:0007669"/>
    <property type="project" value="TreeGrafter"/>
</dbReference>
<dbReference type="AlphaFoldDB" id="A0A9W7Y793"/>